<organism evidence="2 3">
    <name type="scientific">Plakobranchus ocellatus</name>
    <dbReference type="NCBI Taxonomy" id="259542"/>
    <lineage>
        <taxon>Eukaryota</taxon>
        <taxon>Metazoa</taxon>
        <taxon>Spiralia</taxon>
        <taxon>Lophotrochozoa</taxon>
        <taxon>Mollusca</taxon>
        <taxon>Gastropoda</taxon>
        <taxon>Heterobranchia</taxon>
        <taxon>Euthyneura</taxon>
        <taxon>Panpulmonata</taxon>
        <taxon>Sacoglossa</taxon>
        <taxon>Placobranchoidea</taxon>
        <taxon>Plakobranchidae</taxon>
        <taxon>Plakobranchus</taxon>
    </lineage>
</organism>
<evidence type="ECO:0000256" key="1">
    <source>
        <dbReference type="SAM" id="MobiDB-lite"/>
    </source>
</evidence>
<reference evidence="2 3" key="1">
    <citation type="journal article" date="2021" name="Elife">
        <title>Chloroplast acquisition without the gene transfer in kleptoplastic sea slugs, Plakobranchus ocellatus.</title>
        <authorList>
            <person name="Maeda T."/>
            <person name="Takahashi S."/>
            <person name="Yoshida T."/>
            <person name="Shimamura S."/>
            <person name="Takaki Y."/>
            <person name="Nagai Y."/>
            <person name="Toyoda A."/>
            <person name="Suzuki Y."/>
            <person name="Arimoto A."/>
            <person name="Ishii H."/>
            <person name="Satoh N."/>
            <person name="Nishiyama T."/>
            <person name="Hasebe M."/>
            <person name="Maruyama T."/>
            <person name="Minagawa J."/>
            <person name="Obokata J."/>
            <person name="Shigenobu S."/>
        </authorList>
    </citation>
    <scope>NUCLEOTIDE SEQUENCE [LARGE SCALE GENOMIC DNA]</scope>
</reference>
<evidence type="ECO:0000313" key="2">
    <source>
        <dbReference type="EMBL" id="GFO14949.1"/>
    </source>
</evidence>
<protein>
    <submittedName>
        <fullName evidence="2">Uncharacterized protein</fullName>
    </submittedName>
</protein>
<comment type="caution">
    <text evidence="2">The sequence shown here is derived from an EMBL/GenBank/DDBJ whole genome shotgun (WGS) entry which is preliminary data.</text>
</comment>
<dbReference type="AlphaFoldDB" id="A0AAV4B8C7"/>
<sequence length="99" mass="11104">MSERPRGDRVPDRRGRCTDVCQLSDNEAWVATISQPEKMTCGGAVPELLGTALTLRLEGDPASRGRPYVKRQSYAPKETLRPERPNIPRKTNVPRETQS</sequence>
<feature type="region of interest" description="Disordered" evidence="1">
    <location>
        <begin position="59"/>
        <end position="99"/>
    </location>
</feature>
<dbReference type="Proteomes" id="UP000735302">
    <property type="component" value="Unassembled WGS sequence"/>
</dbReference>
<evidence type="ECO:0000313" key="3">
    <source>
        <dbReference type="Proteomes" id="UP000735302"/>
    </source>
</evidence>
<keyword evidence="3" id="KW-1185">Reference proteome</keyword>
<gene>
    <name evidence="2" type="ORF">PoB_004145400</name>
</gene>
<accession>A0AAV4B8C7</accession>
<proteinExistence type="predicted"/>
<name>A0AAV4B8C7_9GAST</name>
<dbReference type="EMBL" id="BLXT01004584">
    <property type="protein sequence ID" value="GFO14949.1"/>
    <property type="molecule type" value="Genomic_DNA"/>
</dbReference>